<protein>
    <submittedName>
        <fullName evidence="3">CPBP family intramembrane glutamic endopeptidase</fullName>
        <ecNumber evidence="3">3.4.-.-</ecNumber>
    </submittedName>
</protein>
<dbReference type="InterPro" id="IPR003675">
    <property type="entry name" value="Rce1/LyrA-like_dom"/>
</dbReference>
<dbReference type="GO" id="GO:0016787">
    <property type="term" value="F:hydrolase activity"/>
    <property type="evidence" value="ECO:0007669"/>
    <property type="project" value="UniProtKB-KW"/>
</dbReference>
<keyword evidence="1" id="KW-0472">Membrane</keyword>
<keyword evidence="4" id="KW-1185">Reference proteome</keyword>
<name>A0ABW3CW37_9FLAO</name>
<gene>
    <name evidence="3" type="ORF">ACFQ1M_01640</name>
</gene>
<dbReference type="Pfam" id="PF02517">
    <property type="entry name" value="Rce1-like"/>
    <property type="match status" value="1"/>
</dbReference>
<sequence length="209" mass="24685">MKHPYKMIELVLLFVLLPVSYVLDYSIWIKIVLTIIGFSYVVWILLRVEKLPFKVNERIAWWSFWKRTLIQLSIIALVTTATMYFFKKELLFNVLLNKPLLYIIILFVYSFLSVYPQELIYRTFFFQRYEKFFSSSMQLIFVNATLFSLAHLFFELNRPLVLTLTFIGGLLFAYTFQKTRSTLLVSIEHAIYGSWLFTVGIGGMLGFPS</sequence>
<feature type="domain" description="CAAX prenyl protease 2/Lysostaphin resistance protein A-like" evidence="2">
    <location>
        <begin position="101"/>
        <end position="192"/>
    </location>
</feature>
<dbReference type="EMBL" id="JBHTJH010000002">
    <property type="protein sequence ID" value="MFD0860896.1"/>
    <property type="molecule type" value="Genomic_DNA"/>
</dbReference>
<dbReference type="EC" id="3.4.-.-" evidence="3"/>
<feature type="transmembrane region" description="Helical" evidence="1">
    <location>
        <begin position="189"/>
        <end position="207"/>
    </location>
</feature>
<feature type="transmembrane region" description="Helical" evidence="1">
    <location>
        <begin position="69"/>
        <end position="87"/>
    </location>
</feature>
<organism evidence="3 4">
    <name type="scientific">Sungkyunkwania multivorans</name>
    <dbReference type="NCBI Taxonomy" id="1173618"/>
    <lineage>
        <taxon>Bacteria</taxon>
        <taxon>Pseudomonadati</taxon>
        <taxon>Bacteroidota</taxon>
        <taxon>Flavobacteriia</taxon>
        <taxon>Flavobacteriales</taxon>
        <taxon>Flavobacteriaceae</taxon>
        <taxon>Sungkyunkwania</taxon>
    </lineage>
</organism>
<keyword evidence="1" id="KW-1133">Transmembrane helix</keyword>
<proteinExistence type="predicted"/>
<evidence type="ECO:0000256" key="1">
    <source>
        <dbReference type="SAM" id="Phobius"/>
    </source>
</evidence>
<feature type="transmembrane region" description="Helical" evidence="1">
    <location>
        <begin position="29"/>
        <end position="48"/>
    </location>
</feature>
<accession>A0ABW3CW37</accession>
<comment type="caution">
    <text evidence="3">The sequence shown here is derived from an EMBL/GenBank/DDBJ whole genome shotgun (WGS) entry which is preliminary data.</text>
</comment>
<dbReference type="Proteomes" id="UP001596978">
    <property type="component" value="Unassembled WGS sequence"/>
</dbReference>
<keyword evidence="3" id="KW-0378">Hydrolase</keyword>
<keyword evidence="1" id="KW-0812">Transmembrane</keyword>
<evidence type="ECO:0000259" key="2">
    <source>
        <dbReference type="Pfam" id="PF02517"/>
    </source>
</evidence>
<feature type="transmembrane region" description="Helical" evidence="1">
    <location>
        <begin position="136"/>
        <end position="154"/>
    </location>
</feature>
<evidence type="ECO:0000313" key="4">
    <source>
        <dbReference type="Proteomes" id="UP001596978"/>
    </source>
</evidence>
<feature type="transmembrane region" description="Helical" evidence="1">
    <location>
        <begin position="99"/>
        <end position="115"/>
    </location>
</feature>
<reference evidence="4" key="1">
    <citation type="journal article" date="2019" name="Int. J. Syst. Evol. Microbiol.">
        <title>The Global Catalogue of Microorganisms (GCM) 10K type strain sequencing project: providing services to taxonomists for standard genome sequencing and annotation.</title>
        <authorList>
            <consortium name="The Broad Institute Genomics Platform"/>
            <consortium name="The Broad Institute Genome Sequencing Center for Infectious Disease"/>
            <person name="Wu L."/>
            <person name="Ma J."/>
        </authorList>
    </citation>
    <scope>NUCLEOTIDE SEQUENCE [LARGE SCALE GENOMIC DNA]</scope>
    <source>
        <strain evidence="4">CCUG 62952</strain>
    </source>
</reference>
<evidence type="ECO:0000313" key="3">
    <source>
        <dbReference type="EMBL" id="MFD0860896.1"/>
    </source>
</evidence>
<dbReference type="RefSeq" id="WP_386402884.1">
    <property type="nucleotide sequence ID" value="NZ_JBHTJH010000002.1"/>
</dbReference>
<feature type="transmembrane region" description="Helical" evidence="1">
    <location>
        <begin position="160"/>
        <end position="177"/>
    </location>
</feature>